<comment type="caution">
    <text evidence="2">The sequence shown here is derived from an EMBL/GenBank/DDBJ whole genome shotgun (WGS) entry which is preliminary data.</text>
</comment>
<evidence type="ECO:0000313" key="3">
    <source>
        <dbReference type="Proteomes" id="UP001143370"/>
    </source>
</evidence>
<keyword evidence="1" id="KW-0812">Transmembrane</keyword>
<dbReference type="EMBL" id="BSFJ01000002">
    <property type="protein sequence ID" value="GLK70201.1"/>
    <property type="molecule type" value="Genomic_DNA"/>
</dbReference>
<name>A0A9W6J3L6_9HYPH</name>
<reference evidence="2" key="2">
    <citation type="submission" date="2023-01" db="EMBL/GenBank/DDBJ databases">
        <authorList>
            <person name="Sun Q."/>
            <person name="Evtushenko L."/>
        </authorList>
    </citation>
    <scope>NUCLEOTIDE SEQUENCE</scope>
    <source>
        <strain evidence="2">VKM B-2484</strain>
    </source>
</reference>
<keyword evidence="1" id="KW-0472">Membrane</keyword>
<accession>A0A9W6J3L6</accession>
<dbReference type="AlphaFoldDB" id="A0A9W6J3L6"/>
<organism evidence="2 3">
    <name type="scientific">Ancylobacter dichloromethanicus</name>
    <dbReference type="NCBI Taxonomy" id="518825"/>
    <lineage>
        <taxon>Bacteria</taxon>
        <taxon>Pseudomonadati</taxon>
        <taxon>Pseudomonadota</taxon>
        <taxon>Alphaproteobacteria</taxon>
        <taxon>Hyphomicrobiales</taxon>
        <taxon>Xanthobacteraceae</taxon>
        <taxon>Ancylobacter</taxon>
    </lineage>
</organism>
<evidence type="ECO:0000256" key="1">
    <source>
        <dbReference type="SAM" id="Phobius"/>
    </source>
</evidence>
<gene>
    <name evidence="2" type="ORF">GCM10017643_03160</name>
</gene>
<proteinExistence type="predicted"/>
<reference evidence="2" key="1">
    <citation type="journal article" date="2014" name="Int. J. Syst. Evol. Microbiol.">
        <title>Complete genome sequence of Corynebacterium casei LMG S-19264T (=DSM 44701T), isolated from a smear-ripened cheese.</title>
        <authorList>
            <consortium name="US DOE Joint Genome Institute (JGI-PGF)"/>
            <person name="Walter F."/>
            <person name="Albersmeier A."/>
            <person name="Kalinowski J."/>
            <person name="Ruckert C."/>
        </authorList>
    </citation>
    <scope>NUCLEOTIDE SEQUENCE</scope>
    <source>
        <strain evidence="2">VKM B-2484</strain>
    </source>
</reference>
<feature type="transmembrane region" description="Helical" evidence="1">
    <location>
        <begin position="43"/>
        <end position="63"/>
    </location>
</feature>
<dbReference type="Proteomes" id="UP001143370">
    <property type="component" value="Unassembled WGS sequence"/>
</dbReference>
<protein>
    <submittedName>
        <fullName evidence="2">Uncharacterized protein</fullName>
    </submittedName>
</protein>
<dbReference type="RefSeq" id="WP_213375179.1">
    <property type="nucleotide sequence ID" value="NZ_BSFJ01000002.1"/>
</dbReference>
<evidence type="ECO:0000313" key="2">
    <source>
        <dbReference type="EMBL" id="GLK70201.1"/>
    </source>
</evidence>
<sequence>MLVDSLLSQVLIALGGGAAAELLHWYALSRKPGEVEKYKVHPIYWVTTAGMVVLGGLMPVLYLEGAASALLCFHLGAATPVIVQKLIANVPEAAAKQGPGEPTLRRFFRW</sequence>
<keyword evidence="3" id="KW-1185">Reference proteome</keyword>
<keyword evidence="1" id="KW-1133">Transmembrane helix</keyword>